<evidence type="ECO:0000256" key="2">
    <source>
        <dbReference type="ARBA" id="ARBA00023239"/>
    </source>
</evidence>
<keyword evidence="1 3" id="KW-0732">Signal</keyword>
<proteinExistence type="predicted"/>
<keyword evidence="6" id="KW-1185">Reference proteome</keyword>
<dbReference type="InterPro" id="IPR008929">
    <property type="entry name" value="Chondroitin_lyas"/>
</dbReference>
<sequence>MIKRLIILVILCLSGAFSTYAQTGLTAKQLRNLKIMIKSNAEVQLLFTSILKNANQALVTPPNPIDTISTEGRLKGDPIKIKTGKALPDLQKIYDLALTYRVKGDKKYLNRAILYLEAWAQINRSKGDPIDDTHLDAAIAGYVLIKEQLNPTSKNKVDAWLKQVADAEIYVLQKFPRKETTYNNWNSHRLKVIAEVAFAIDDPALQDFSIEALKAQLTRNLNPDGTSIDFLKRDALHYHTYDLEPLLRLAILIKEQRKLDFYTYTTPGGSSIKNSMEWLVPYLSGEKTHEEFVKSTVKFDLERAKNGEADYVAGTLFKPVAGLKTLALAYYFDQRYLQLIQKINNNTIRYSDWQLVLNDLYLGR</sequence>
<dbReference type="GO" id="GO:0016829">
    <property type="term" value="F:lyase activity"/>
    <property type="evidence" value="ECO:0007669"/>
    <property type="project" value="UniProtKB-KW"/>
</dbReference>
<accession>A0A4R6IQX3</accession>
<dbReference type="InterPro" id="IPR008397">
    <property type="entry name" value="Alginate_lyase_dom"/>
</dbReference>
<dbReference type="OrthoDB" id="1043373at2"/>
<evidence type="ECO:0000259" key="4">
    <source>
        <dbReference type="Pfam" id="PF05426"/>
    </source>
</evidence>
<evidence type="ECO:0000313" key="6">
    <source>
        <dbReference type="Proteomes" id="UP000295499"/>
    </source>
</evidence>
<feature type="domain" description="Alginate lyase" evidence="4">
    <location>
        <begin position="63"/>
        <end position="288"/>
    </location>
</feature>
<comment type="caution">
    <text evidence="5">The sequence shown here is derived from an EMBL/GenBank/DDBJ whole genome shotgun (WGS) entry which is preliminary data.</text>
</comment>
<reference evidence="5 6" key="1">
    <citation type="submission" date="2019-03" db="EMBL/GenBank/DDBJ databases">
        <title>Genomic Encyclopedia of Archaeal and Bacterial Type Strains, Phase II (KMG-II): from individual species to whole genera.</title>
        <authorList>
            <person name="Goeker M."/>
        </authorList>
    </citation>
    <scope>NUCLEOTIDE SEQUENCE [LARGE SCALE GENOMIC DNA]</scope>
    <source>
        <strain evidence="5 6">DSM 19034</strain>
    </source>
</reference>
<feature type="chain" id="PRO_5020764036" evidence="3">
    <location>
        <begin position="22"/>
        <end position="364"/>
    </location>
</feature>
<dbReference type="Pfam" id="PF05426">
    <property type="entry name" value="Alginate_lyase"/>
    <property type="match status" value="1"/>
</dbReference>
<evidence type="ECO:0000256" key="3">
    <source>
        <dbReference type="SAM" id="SignalP"/>
    </source>
</evidence>
<keyword evidence="2 5" id="KW-0456">Lyase</keyword>
<protein>
    <submittedName>
        <fullName evidence="5">Alginate lyase</fullName>
    </submittedName>
</protein>
<gene>
    <name evidence="5" type="ORF">CLV32_1065</name>
</gene>
<evidence type="ECO:0000256" key="1">
    <source>
        <dbReference type="ARBA" id="ARBA00022729"/>
    </source>
</evidence>
<dbReference type="Proteomes" id="UP000295499">
    <property type="component" value="Unassembled WGS sequence"/>
</dbReference>
<evidence type="ECO:0000313" key="5">
    <source>
        <dbReference type="EMBL" id="TDO24772.1"/>
    </source>
</evidence>
<dbReference type="EMBL" id="SNWM01000001">
    <property type="protein sequence ID" value="TDO24772.1"/>
    <property type="molecule type" value="Genomic_DNA"/>
</dbReference>
<dbReference type="Gene3D" id="1.50.10.100">
    <property type="entry name" value="Chondroitin AC/alginate lyase"/>
    <property type="match status" value="1"/>
</dbReference>
<dbReference type="AlphaFoldDB" id="A0A4R6IQX3"/>
<name>A0A4R6IQX3_9SPHI</name>
<dbReference type="GO" id="GO:0042597">
    <property type="term" value="C:periplasmic space"/>
    <property type="evidence" value="ECO:0007669"/>
    <property type="project" value="InterPro"/>
</dbReference>
<dbReference type="RefSeq" id="WP_133553049.1">
    <property type="nucleotide sequence ID" value="NZ_SNWM01000001.1"/>
</dbReference>
<dbReference type="SUPFAM" id="SSF48230">
    <property type="entry name" value="Chondroitin AC/alginate lyase"/>
    <property type="match status" value="1"/>
</dbReference>
<feature type="signal peptide" evidence="3">
    <location>
        <begin position="1"/>
        <end position="21"/>
    </location>
</feature>
<organism evidence="5 6">
    <name type="scientific">Pedobacter duraquae</name>
    <dbReference type="NCBI Taxonomy" id="425511"/>
    <lineage>
        <taxon>Bacteria</taxon>
        <taxon>Pseudomonadati</taxon>
        <taxon>Bacteroidota</taxon>
        <taxon>Sphingobacteriia</taxon>
        <taxon>Sphingobacteriales</taxon>
        <taxon>Sphingobacteriaceae</taxon>
        <taxon>Pedobacter</taxon>
    </lineage>
</organism>